<evidence type="ECO:0000256" key="3">
    <source>
        <dbReference type="SAM" id="SignalP"/>
    </source>
</evidence>
<accession>U5NZW5</accession>
<feature type="chain" id="PRO_5004663219" description="TrbL/VirB6 plasmid conjugal transfer protein" evidence="3">
    <location>
        <begin position="31"/>
        <end position="654"/>
    </location>
</feature>
<name>U5NZW5_9MICC</name>
<feature type="compositionally biased region" description="Basic and acidic residues" evidence="1">
    <location>
        <begin position="640"/>
        <end position="654"/>
    </location>
</feature>
<feature type="transmembrane region" description="Helical" evidence="2">
    <location>
        <begin position="290"/>
        <end position="312"/>
    </location>
</feature>
<evidence type="ECO:0008006" key="5">
    <source>
        <dbReference type="Google" id="ProtNLM"/>
    </source>
</evidence>
<dbReference type="AlphaFoldDB" id="U5NZW5"/>
<keyword evidence="2" id="KW-0812">Transmembrane</keyword>
<keyword evidence="4" id="KW-0614">Plasmid</keyword>
<sequence>MTTTQRVRPLAAALMAVMALSAIIAPGASAETVGLQEWLSQTTDAYGVPLDHYQTLPLDRGDLLHSDLMLLAGIMSFIWGLHYSLVTTLLWLLQFLLSFEWVSMIITPIKPMAEQIQALLSGLNWVPFAVTVAGATIGLLFVAGRRNQGWGELVLSVTMVVLATGALMNPVTWITGPGGMLEKSQIFGAQVAVEIVGGDSSQVTSPEDASAALNETVMTDLGTLLLRNPAQTSAFGHILDGECGQAFTDATIAADPLDTTSTDVRDAVSDCDEAAKAYVSAADFFKPAQMLFIGGGVLVLLVLGFALALIFIISVLLAMFYGTWQMISVLIAILPGSSRTSFLRAFFGVIACMAAIITTTVLTAATVNLLVSVLEATTGLGVVLQMMILFLVTVAVIALVFKIRNDLHKKGNSLADWAARLGLSKTTPIKPSKLARFPRAAAQLGRDELNRRLMARRLNPKPAGTNPGPAPSSTPPSWPGPPPAGNDPTSNTPTTPGPSFTRSVPNSRPPRPTSRHRTAGGATGNPTAPKKSNPAMTAGKAVIRRRIGPMGKGASAEGRAMRLAGLAAGTFGGPAGAVAMFGADYLAERADQHHRNRRIAVDSHGRGHVIPARDIVQGEIIDDTPRQRPPRRHPLPPSPRLKELTAKLDQARKS</sequence>
<organism evidence="4">
    <name type="scientific">Micrococcus sp. V7</name>
    <dbReference type="NCBI Taxonomy" id="404582"/>
    <lineage>
        <taxon>Bacteria</taxon>
        <taxon>Bacillati</taxon>
        <taxon>Actinomycetota</taxon>
        <taxon>Actinomycetes</taxon>
        <taxon>Micrococcales</taxon>
        <taxon>Micrococcaceae</taxon>
        <taxon>Micrococcus</taxon>
    </lineage>
</organism>
<proteinExistence type="predicted"/>
<protein>
    <recommendedName>
        <fullName evidence="5">TrbL/VirB6 plasmid conjugal transfer protein</fullName>
    </recommendedName>
</protein>
<evidence type="ECO:0000256" key="2">
    <source>
        <dbReference type="SAM" id="Phobius"/>
    </source>
</evidence>
<feature type="transmembrane region" description="Helical" evidence="2">
    <location>
        <begin position="153"/>
        <end position="174"/>
    </location>
</feature>
<feature type="region of interest" description="Disordered" evidence="1">
    <location>
        <begin position="622"/>
        <end position="654"/>
    </location>
</feature>
<feature type="transmembrane region" description="Helical" evidence="2">
    <location>
        <begin position="318"/>
        <end position="334"/>
    </location>
</feature>
<feature type="transmembrane region" description="Helical" evidence="2">
    <location>
        <begin position="68"/>
        <end position="97"/>
    </location>
</feature>
<keyword evidence="3" id="KW-0732">Signal</keyword>
<dbReference type="RefSeq" id="WP_023190101.1">
    <property type="nucleotide sequence ID" value="NC_022599.1"/>
</dbReference>
<feature type="transmembrane region" description="Helical" evidence="2">
    <location>
        <begin position="346"/>
        <end position="370"/>
    </location>
</feature>
<feature type="compositionally biased region" description="Low complexity" evidence="1">
    <location>
        <begin position="486"/>
        <end position="506"/>
    </location>
</feature>
<gene>
    <name evidence="4" type="ORF">LMV7_p00430</name>
</gene>
<geneLocation type="plasmid" evidence="4">
    <name>pLMV7</name>
</geneLocation>
<feature type="compositionally biased region" description="Pro residues" evidence="1">
    <location>
        <begin position="468"/>
        <end position="485"/>
    </location>
</feature>
<dbReference type="EMBL" id="KF577591">
    <property type="protein sequence ID" value="AGY35465.1"/>
    <property type="molecule type" value="Genomic_DNA"/>
</dbReference>
<feature type="region of interest" description="Disordered" evidence="1">
    <location>
        <begin position="458"/>
        <end position="537"/>
    </location>
</feature>
<evidence type="ECO:0000256" key="1">
    <source>
        <dbReference type="SAM" id="MobiDB-lite"/>
    </source>
</evidence>
<reference evidence="4" key="1">
    <citation type="journal article" date="2013" name="Genome Announc.">
        <title>First complete sequence of a giant linear plasmid from a micrococcus strain isolated from an extremely high-altitude lake.</title>
        <authorList>
            <person name="Dib J.R."/>
            <person name="Schuldes J."/>
            <person name="Thurmer A."/>
            <person name="Farias M.E."/>
            <person name="Daniel R."/>
            <person name="Meinhardt F."/>
        </authorList>
    </citation>
    <scope>NUCLEOTIDE SEQUENCE</scope>
    <source>
        <strain evidence="4">V7</strain>
        <plasmid evidence="4">pLMV7</plasmid>
    </source>
</reference>
<keyword evidence="2" id="KW-1133">Transmembrane helix</keyword>
<keyword evidence="2" id="KW-0472">Membrane</keyword>
<feature type="transmembrane region" description="Helical" evidence="2">
    <location>
        <begin position="118"/>
        <end position="141"/>
    </location>
</feature>
<feature type="signal peptide" evidence="3">
    <location>
        <begin position="1"/>
        <end position="30"/>
    </location>
</feature>
<feature type="transmembrane region" description="Helical" evidence="2">
    <location>
        <begin position="382"/>
        <end position="401"/>
    </location>
</feature>
<evidence type="ECO:0000313" key="4">
    <source>
        <dbReference type="EMBL" id="AGY35465.1"/>
    </source>
</evidence>